<organism evidence="2 3">
    <name type="scientific">Aaosphaeria arxii CBS 175.79</name>
    <dbReference type="NCBI Taxonomy" id="1450172"/>
    <lineage>
        <taxon>Eukaryota</taxon>
        <taxon>Fungi</taxon>
        <taxon>Dikarya</taxon>
        <taxon>Ascomycota</taxon>
        <taxon>Pezizomycotina</taxon>
        <taxon>Dothideomycetes</taxon>
        <taxon>Pleosporomycetidae</taxon>
        <taxon>Pleosporales</taxon>
        <taxon>Pleosporales incertae sedis</taxon>
        <taxon>Aaosphaeria</taxon>
    </lineage>
</organism>
<protein>
    <submittedName>
        <fullName evidence="2">Uncharacterized protein</fullName>
    </submittedName>
</protein>
<dbReference type="RefSeq" id="XP_033387012.1">
    <property type="nucleotide sequence ID" value="XM_033520705.1"/>
</dbReference>
<keyword evidence="1" id="KW-0812">Transmembrane</keyword>
<feature type="transmembrane region" description="Helical" evidence="1">
    <location>
        <begin position="157"/>
        <end position="182"/>
    </location>
</feature>
<proteinExistence type="predicted"/>
<name>A0A6A5Y0G1_9PLEO</name>
<keyword evidence="1" id="KW-0472">Membrane</keyword>
<evidence type="ECO:0000313" key="2">
    <source>
        <dbReference type="EMBL" id="KAF2018673.1"/>
    </source>
</evidence>
<dbReference type="AlphaFoldDB" id="A0A6A5Y0G1"/>
<accession>A0A6A5Y0G1</accession>
<dbReference type="EMBL" id="ML978067">
    <property type="protein sequence ID" value="KAF2018673.1"/>
    <property type="molecule type" value="Genomic_DNA"/>
</dbReference>
<keyword evidence="3" id="KW-1185">Reference proteome</keyword>
<evidence type="ECO:0000313" key="3">
    <source>
        <dbReference type="Proteomes" id="UP000799778"/>
    </source>
</evidence>
<reference evidence="2" key="1">
    <citation type="journal article" date="2020" name="Stud. Mycol.">
        <title>101 Dothideomycetes genomes: a test case for predicting lifestyles and emergence of pathogens.</title>
        <authorList>
            <person name="Haridas S."/>
            <person name="Albert R."/>
            <person name="Binder M."/>
            <person name="Bloem J."/>
            <person name="Labutti K."/>
            <person name="Salamov A."/>
            <person name="Andreopoulos B."/>
            <person name="Baker S."/>
            <person name="Barry K."/>
            <person name="Bills G."/>
            <person name="Bluhm B."/>
            <person name="Cannon C."/>
            <person name="Castanera R."/>
            <person name="Culley D."/>
            <person name="Daum C."/>
            <person name="Ezra D."/>
            <person name="Gonzalez J."/>
            <person name="Henrissat B."/>
            <person name="Kuo A."/>
            <person name="Liang C."/>
            <person name="Lipzen A."/>
            <person name="Lutzoni F."/>
            <person name="Magnuson J."/>
            <person name="Mondo S."/>
            <person name="Nolan M."/>
            <person name="Ohm R."/>
            <person name="Pangilinan J."/>
            <person name="Park H.-J."/>
            <person name="Ramirez L."/>
            <person name="Alfaro M."/>
            <person name="Sun H."/>
            <person name="Tritt A."/>
            <person name="Yoshinaga Y."/>
            <person name="Zwiers L.-H."/>
            <person name="Turgeon B."/>
            <person name="Goodwin S."/>
            <person name="Spatafora J."/>
            <person name="Crous P."/>
            <person name="Grigoriev I."/>
        </authorList>
    </citation>
    <scope>NUCLEOTIDE SEQUENCE</scope>
    <source>
        <strain evidence="2">CBS 175.79</strain>
    </source>
</reference>
<sequence>MIDRHPGRDLFFLTLCFSKAFCFWGIFERAKQAYIILRYHIIIASNEKSQSNQEIHRSNDMRSNQFKTKHVLAISRLSYTLPTSPLTHPSTSRLRRDQNWIKPCMDIFVFHSLCNLFHFHWGIWPSAFNLKSRAVGIMFHYSIAWSPFRSLGLSLGLFSGVVGVNVVLRVLYVFVIVCFDLFPSSLRARSFMPGIHNHLPPQ</sequence>
<gene>
    <name evidence="2" type="ORF">BU24DRAFT_101868</name>
</gene>
<dbReference type="GeneID" id="54278102"/>
<keyword evidence="1" id="KW-1133">Transmembrane helix</keyword>
<evidence type="ECO:0000256" key="1">
    <source>
        <dbReference type="SAM" id="Phobius"/>
    </source>
</evidence>
<dbReference type="Proteomes" id="UP000799778">
    <property type="component" value="Unassembled WGS sequence"/>
</dbReference>